<evidence type="ECO:0000313" key="1">
    <source>
        <dbReference type="EMBL" id="KAJ4710279.1"/>
    </source>
</evidence>
<gene>
    <name evidence="1" type="ORF">OWV82_016487</name>
</gene>
<keyword evidence="1" id="KW-0808">Transferase</keyword>
<accession>A0ACC1XH28</accession>
<keyword evidence="1" id="KW-0695">RNA-directed DNA polymerase</keyword>
<dbReference type="Proteomes" id="UP001164539">
    <property type="component" value="Chromosome 9"/>
</dbReference>
<reference evidence="1 2" key="1">
    <citation type="journal article" date="2023" name="Science">
        <title>Complex scaffold remodeling in plant triterpene biosynthesis.</title>
        <authorList>
            <person name="De La Pena R."/>
            <person name="Hodgson H."/>
            <person name="Liu J.C."/>
            <person name="Stephenson M.J."/>
            <person name="Martin A.C."/>
            <person name="Owen C."/>
            <person name="Harkess A."/>
            <person name="Leebens-Mack J."/>
            <person name="Jimenez L.E."/>
            <person name="Osbourn A."/>
            <person name="Sattely E.S."/>
        </authorList>
    </citation>
    <scope>NUCLEOTIDE SEQUENCE [LARGE SCALE GENOMIC DNA]</scope>
    <source>
        <strain evidence="2">cv. JPN11</strain>
        <tissue evidence="1">Leaf</tissue>
    </source>
</reference>
<organism evidence="1 2">
    <name type="scientific">Melia azedarach</name>
    <name type="common">Chinaberry tree</name>
    <dbReference type="NCBI Taxonomy" id="155640"/>
    <lineage>
        <taxon>Eukaryota</taxon>
        <taxon>Viridiplantae</taxon>
        <taxon>Streptophyta</taxon>
        <taxon>Embryophyta</taxon>
        <taxon>Tracheophyta</taxon>
        <taxon>Spermatophyta</taxon>
        <taxon>Magnoliopsida</taxon>
        <taxon>eudicotyledons</taxon>
        <taxon>Gunneridae</taxon>
        <taxon>Pentapetalae</taxon>
        <taxon>rosids</taxon>
        <taxon>malvids</taxon>
        <taxon>Sapindales</taxon>
        <taxon>Meliaceae</taxon>
        <taxon>Melia</taxon>
    </lineage>
</organism>
<sequence>MSPPQNVKEIQQLAGRVASLNRFISKAMDKCHPFFKVLRQGKSMRWTEDCNEAFEQLKKYLVTPLVLSKPQKEEKLFLYLAVSSVAVSSVLLRQDNGVQRSSITLAKPWSTQQEKRLRSRKLFFYILIYCMHEPCS</sequence>
<dbReference type="EMBL" id="CM051402">
    <property type="protein sequence ID" value="KAJ4710279.1"/>
    <property type="molecule type" value="Genomic_DNA"/>
</dbReference>
<keyword evidence="1" id="KW-0548">Nucleotidyltransferase</keyword>
<proteinExistence type="predicted"/>
<keyword evidence="2" id="KW-1185">Reference proteome</keyword>
<name>A0ACC1XH28_MELAZ</name>
<comment type="caution">
    <text evidence="1">The sequence shown here is derived from an EMBL/GenBank/DDBJ whole genome shotgun (WGS) entry which is preliminary data.</text>
</comment>
<protein>
    <submittedName>
        <fullName evidence="1">RNA-directed DNA polymerase</fullName>
    </submittedName>
</protein>
<evidence type="ECO:0000313" key="2">
    <source>
        <dbReference type="Proteomes" id="UP001164539"/>
    </source>
</evidence>